<feature type="region of interest" description="Disordered" evidence="1">
    <location>
        <begin position="1"/>
        <end position="46"/>
    </location>
</feature>
<accession>A0AA40E0C4</accession>
<comment type="caution">
    <text evidence="2">The sequence shown here is derived from an EMBL/GenBank/DDBJ whole genome shotgun (WGS) entry which is preliminary data.</text>
</comment>
<dbReference type="GeneID" id="85331187"/>
<name>A0AA40E0C4_9PEZI</name>
<reference evidence="2" key="1">
    <citation type="submission" date="2023-06" db="EMBL/GenBank/DDBJ databases">
        <title>Genome-scale phylogeny and comparative genomics of the fungal order Sordariales.</title>
        <authorList>
            <consortium name="Lawrence Berkeley National Laboratory"/>
            <person name="Hensen N."/>
            <person name="Bonometti L."/>
            <person name="Westerberg I."/>
            <person name="Brannstrom I.O."/>
            <person name="Guillou S."/>
            <person name="Cros-Aarteil S."/>
            <person name="Calhoun S."/>
            <person name="Haridas S."/>
            <person name="Kuo A."/>
            <person name="Mondo S."/>
            <person name="Pangilinan J."/>
            <person name="Riley R."/>
            <person name="LaButti K."/>
            <person name="Andreopoulos B."/>
            <person name="Lipzen A."/>
            <person name="Chen C."/>
            <person name="Yanf M."/>
            <person name="Daum C."/>
            <person name="Ng V."/>
            <person name="Clum A."/>
            <person name="Steindorff A."/>
            <person name="Ohm R."/>
            <person name="Martin F."/>
            <person name="Silar P."/>
            <person name="Natvig D."/>
            <person name="Lalanne C."/>
            <person name="Gautier V."/>
            <person name="Ament-velasquez S.L."/>
            <person name="Kruys A."/>
            <person name="Hutchinson M.I."/>
            <person name="Powell A.J."/>
            <person name="Barry K."/>
            <person name="Miller A.N."/>
            <person name="Grigoriev I.V."/>
            <person name="Debuchy R."/>
            <person name="Gladieux P."/>
            <person name="Thoren M.H."/>
            <person name="Johannesson H."/>
        </authorList>
    </citation>
    <scope>NUCLEOTIDE SEQUENCE</scope>
    <source>
        <strain evidence="2">SMH2392-1A</strain>
    </source>
</reference>
<dbReference type="Proteomes" id="UP001172101">
    <property type="component" value="Unassembled WGS sequence"/>
</dbReference>
<gene>
    <name evidence="2" type="ORF">B0T26DRAFT_871157</name>
</gene>
<protein>
    <submittedName>
        <fullName evidence="2">Uncharacterized protein</fullName>
    </submittedName>
</protein>
<dbReference type="EMBL" id="JAUIRO010000003">
    <property type="protein sequence ID" value="KAK0723259.1"/>
    <property type="molecule type" value="Genomic_DNA"/>
</dbReference>
<dbReference type="RefSeq" id="XP_060299183.1">
    <property type="nucleotide sequence ID" value="XM_060447917.1"/>
</dbReference>
<evidence type="ECO:0000313" key="2">
    <source>
        <dbReference type="EMBL" id="KAK0723259.1"/>
    </source>
</evidence>
<feature type="non-terminal residue" evidence="2">
    <location>
        <position position="101"/>
    </location>
</feature>
<evidence type="ECO:0000256" key="1">
    <source>
        <dbReference type="SAM" id="MobiDB-lite"/>
    </source>
</evidence>
<proteinExistence type="predicted"/>
<keyword evidence="3" id="KW-1185">Reference proteome</keyword>
<organism evidence="2 3">
    <name type="scientific">Lasiosphaeria miniovina</name>
    <dbReference type="NCBI Taxonomy" id="1954250"/>
    <lineage>
        <taxon>Eukaryota</taxon>
        <taxon>Fungi</taxon>
        <taxon>Dikarya</taxon>
        <taxon>Ascomycota</taxon>
        <taxon>Pezizomycotina</taxon>
        <taxon>Sordariomycetes</taxon>
        <taxon>Sordariomycetidae</taxon>
        <taxon>Sordariales</taxon>
        <taxon>Lasiosphaeriaceae</taxon>
        <taxon>Lasiosphaeria</taxon>
    </lineage>
</organism>
<sequence>PDLNGITGGDSVSNAGGNSSIDDDVNRQGFGQRPEQPGRPGRSWCKGNINTTRIIRGITNPGFIWSTGFNPQGARVSRRHYKGINTRCIDSSHYEGFGCSI</sequence>
<evidence type="ECO:0000313" key="3">
    <source>
        <dbReference type="Proteomes" id="UP001172101"/>
    </source>
</evidence>
<dbReference type="AlphaFoldDB" id="A0AA40E0C4"/>
<feature type="compositionally biased region" description="Polar residues" evidence="1">
    <location>
        <begin position="10"/>
        <end position="20"/>
    </location>
</feature>